<dbReference type="RefSeq" id="WP_145731449.1">
    <property type="nucleotide sequence ID" value="NZ_VITR01000005.1"/>
</dbReference>
<keyword evidence="2" id="KW-0238">DNA-binding</keyword>
<organism evidence="6 7">
    <name type="scientific">Nitrospirillum amazonense</name>
    <dbReference type="NCBI Taxonomy" id="28077"/>
    <lineage>
        <taxon>Bacteria</taxon>
        <taxon>Pseudomonadati</taxon>
        <taxon>Pseudomonadota</taxon>
        <taxon>Alphaproteobacteria</taxon>
        <taxon>Rhodospirillales</taxon>
        <taxon>Azospirillaceae</taxon>
        <taxon>Nitrospirillum</taxon>
    </lineage>
</organism>
<reference evidence="6 7" key="1">
    <citation type="submission" date="2019-06" db="EMBL/GenBank/DDBJ databases">
        <title>Genomic Encyclopedia of Type Strains, Phase IV (KMG-V): Genome sequencing to study the core and pangenomes of soil and plant-associated prokaryotes.</title>
        <authorList>
            <person name="Whitman W."/>
        </authorList>
    </citation>
    <scope>NUCLEOTIDE SEQUENCE [LARGE SCALE GENOMIC DNA]</scope>
    <source>
        <strain evidence="6 7">BR 11622</strain>
    </source>
</reference>
<dbReference type="SMART" id="SM00345">
    <property type="entry name" value="HTH_GNTR"/>
    <property type="match status" value="1"/>
</dbReference>
<dbReference type="PANTHER" id="PTHR43537">
    <property type="entry name" value="TRANSCRIPTIONAL REGULATOR, GNTR FAMILY"/>
    <property type="match status" value="1"/>
</dbReference>
<dbReference type="SUPFAM" id="SSF46785">
    <property type="entry name" value="Winged helix' DNA-binding domain"/>
    <property type="match status" value="1"/>
</dbReference>
<dbReference type="Gene3D" id="1.10.10.10">
    <property type="entry name" value="Winged helix-like DNA-binding domain superfamily/Winged helix DNA-binding domain"/>
    <property type="match status" value="1"/>
</dbReference>
<dbReference type="PROSITE" id="PS50949">
    <property type="entry name" value="HTH_GNTR"/>
    <property type="match status" value="1"/>
</dbReference>
<dbReference type="InterPro" id="IPR011711">
    <property type="entry name" value="GntR_C"/>
</dbReference>
<evidence type="ECO:0000256" key="3">
    <source>
        <dbReference type="ARBA" id="ARBA00023163"/>
    </source>
</evidence>
<dbReference type="GO" id="GO:0003677">
    <property type="term" value="F:DNA binding"/>
    <property type="evidence" value="ECO:0007669"/>
    <property type="project" value="UniProtKB-KW"/>
</dbReference>
<dbReference type="Pfam" id="PF00392">
    <property type="entry name" value="GntR"/>
    <property type="match status" value="1"/>
</dbReference>
<sequence length="241" mass="26780">MALPETRSEQLARALEDDICAGRALPGMRLDEQVLAQRFGTSRTPVREALKMLAAQGFVEIRPRQGAVVVGLDVRQVLELFEIMAVLEGLCARLAARRMTPAERADLLAVHAECQRLAVAGDPDVYYAMNTRFHEVIYAGSHNRQLEEETRRVRNRLSPYRRNQLHQLGRVAKSVQEHDDVVRALLEGDPDRAETLMRRHIGIQGDSLSDFVSNMSTPQAAPQTPPQAALAGALGRPTMAR</sequence>
<dbReference type="Proteomes" id="UP000315751">
    <property type="component" value="Unassembled WGS sequence"/>
</dbReference>
<dbReference type="SMART" id="SM00895">
    <property type="entry name" value="FCD"/>
    <property type="match status" value="1"/>
</dbReference>
<dbReference type="InterPro" id="IPR000524">
    <property type="entry name" value="Tscrpt_reg_HTH_GntR"/>
</dbReference>
<dbReference type="Gene3D" id="1.20.120.530">
    <property type="entry name" value="GntR ligand-binding domain-like"/>
    <property type="match status" value="1"/>
</dbReference>
<feature type="domain" description="HTH gntR-type" evidence="5">
    <location>
        <begin position="5"/>
        <end position="72"/>
    </location>
</feature>
<dbReference type="SUPFAM" id="SSF48008">
    <property type="entry name" value="GntR ligand-binding domain-like"/>
    <property type="match status" value="1"/>
</dbReference>
<dbReference type="Pfam" id="PF07729">
    <property type="entry name" value="FCD"/>
    <property type="match status" value="1"/>
</dbReference>
<evidence type="ECO:0000256" key="2">
    <source>
        <dbReference type="ARBA" id="ARBA00023125"/>
    </source>
</evidence>
<dbReference type="OrthoDB" id="9789310at2"/>
<dbReference type="InterPro" id="IPR036390">
    <property type="entry name" value="WH_DNA-bd_sf"/>
</dbReference>
<name>A0A560HA99_9PROT</name>
<evidence type="ECO:0000313" key="7">
    <source>
        <dbReference type="Proteomes" id="UP000315751"/>
    </source>
</evidence>
<evidence type="ECO:0000259" key="5">
    <source>
        <dbReference type="PROSITE" id="PS50949"/>
    </source>
</evidence>
<accession>A0A560HA99</accession>
<dbReference type="InterPro" id="IPR036388">
    <property type="entry name" value="WH-like_DNA-bd_sf"/>
</dbReference>
<dbReference type="PRINTS" id="PR00035">
    <property type="entry name" value="HTHGNTR"/>
</dbReference>
<feature type="region of interest" description="Disordered" evidence="4">
    <location>
        <begin position="215"/>
        <end position="241"/>
    </location>
</feature>
<evidence type="ECO:0000256" key="1">
    <source>
        <dbReference type="ARBA" id="ARBA00023015"/>
    </source>
</evidence>
<gene>
    <name evidence="6" type="ORF">FBZ90_10570</name>
</gene>
<proteinExistence type="predicted"/>
<dbReference type="AlphaFoldDB" id="A0A560HA99"/>
<feature type="compositionally biased region" description="Low complexity" evidence="4">
    <location>
        <begin position="217"/>
        <end position="235"/>
    </location>
</feature>
<evidence type="ECO:0000313" key="6">
    <source>
        <dbReference type="EMBL" id="TWB43257.1"/>
    </source>
</evidence>
<dbReference type="CDD" id="cd07377">
    <property type="entry name" value="WHTH_GntR"/>
    <property type="match status" value="1"/>
</dbReference>
<keyword evidence="3" id="KW-0804">Transcription</keyword>
<dbReference type="GO" id="GO:0003700">
    <property type="term" value="F:DNA-binding transcription factor activity"/>
    <property type="evidence" value="ECO:0007669"/>
    <property type="project" value="InterPro"/>
</dbReference>
<protein>
    <submittedName>
        <fullName evidence="6">GntR family transcriptional regulator</fullName>
    </submittedName>
</protein>
<dbReference type="PANTHER" id="PTHR43537:SF49">
    <property type="entry name" value="TRANSCRIPTIONAL REGULATORY PROTEIN"/>
    <property type="match status" value="1"/>
</dbReference>
<keyword evidence="1" id="KW-0805">Transcription regulation</keyword>
<comment type="caution">
    <text evidence="6">The sequence shown here is derived from an EMBL/GenBank/DDBJ whole genome shotgun (WGS) entry which is preliminary data.</text>
</comment>
<evidence type="ECO:0000256" key="4">
    <source>
        <dbReference type="SAM" id="MobiDB-lite"/>
    </source>
</evidence>
<keyword evidence="7" id="KW-1185">Reference proteome</keyword>
<dbReference type="InterPro" id="IPR008920">
    <property type="entry name" value="TF_FadR/GntR_C"/>
</dbReference>
<dbReference type="EMBL" id="VITR01000005">
    <property type="protein sequence ID" value="TWB43257.1"/>
    <property type="molecule type" value="Genomic_DNA"/>
</dbReference>